<dbReference type="InterPro" id="IPR025110">
    <property type="entry name" value="AMP-bd_C"/>
</dbReference>
<reference evidence="4" key="1">
    <citation type="submission" date="2007-10" db="EMBL/GenBank/DDBJ databases">
        <title>Complete sequence of Salinispora arenicola CNS-205.</title>
        <authorList>
            <consortium name="US DOE Joint Genome Institute"/>
            <person name="Copeland A."/>
            <person name="Lucas S."/>
            <person name="Lapidus A."/>
            <person name="Barry K."/>
            <person name="Glavina del Rio T."/>
            <person name="Dalin E."/>
            <person name="Tice H."/>
            <person name="Pitluck S."/>
            <person name="Foster B."/>
            <person name="Schmutz J."/>
            <person name="Larimer F."/>
            <person name="Land M."/>
            <person name="Hauser L."/>
            <person name="Kyrpides N."/>
            <person name="Ivanova N."/>
            <person name="Jensen P.R."/>
            <person name="Moore B.S."/>
            <person name="Penn K."/>
            <person name="Jenkins C."/>
            <person name="Udwary D."/>
            <person name="Xiang L."/>
            <person name="Gontang E."/>
            <person name="Richardson P."/>
        </authorList>
    </citation>
    <scope>NUCLEOTIDE SEQUENCE [LARGE SCALE GENOMIC DNA]</scope>
    <source>
        <strain evidence="4">CNS-205</strain>
    </source>
</reference>
<evidence type="ECO:0000313" key="4">
    <source>
        <dbReference type="EMBL" id="ABW00681.1"/>
    </source>
</evidence>
<dbReference type="EMBL" id="CP000850">
    <property type="protein sequence ID" value="ABW00681.1"/>
    <property type="molecule type" value="Genomic_DNA"/>
</dbReference>
<sequence>MPPTAVHPTRTGTVPWPAEVATRYLAEGYWAGRPLGAYLTAAARANPAAIALVDGDLRLSYRELMSRADGAAARLVERGVSGDDRVVVQLPNCWEHIVLTVACLRLGAVPVWALPEHRLREITGVAARAEARVLVVPARHREFDHRAMAHEVAATVPSIEHVLVTGSADPGEDLGRLCEPAADPAALSARFDAAAPDATAVATFLLSGGTTGTPKLVPRTHNDLAYMVGEAARLCEFGPDTAYLAALPLGHGFPYTGPGVLGALMSGGRVVIAASPAPGPALATIERERVTATSIVPAIALRWLAHHAAHPGRDLGSLRLVQIGAARLEPDAAARIEPELGGRLQQVFGMGEGLLCLTRLDDPPAVVHHTQGRPISPADEVLIVDDEDQPVRPGEAGALLTRGPYTLRGYYRSPEIDAASFLADGWYRTGDIVRQTPDGNLVVTGREKDLINRGGEKVSAVEVEGFALALDGVTQAAAMAMSDAELGERVCLFVVPAGGARVDLADVRASMLDRGVAAFKLPDRLVSVDALPMTPLGKIDKKALRDQIPTHLDTA</sequence>
<protein>
    <submittedName>
        <fullName evidence="4">AMP-dependent synthetase and ligase</fullName>
    </submittedName>
</protein>
<evidence type="ECO:0000256" key="1">
    <source>
        <dbReference type="ARBA" id="ARBA00022598"/>
    </source>
</evidence>
<dbReference type="InterPro" id="IPR045851">
    <property type="entry name" value="AMP-bd_C_sf"/>
</dbReference>
<dbReference type="Gene3D" id="3.40.50.980">
    <property type="match status" value="2"/>
</dbReference>
<accession>A8LW76</accession>
<dbReference type="PROSITE" id="PS00455">
    <property type="entry name" value="AMP_BINDING"/>
    <property type="match status" value="1"/>
</dbReference>
<evidence type="ECO:0000259" key="2">
    <source>
        <dbReference type="Pfam" id="PF00501"/>
    </source>
</evidence>
<feature type="domain" description="AMP-binding enzyme C-terminal" evidence="3">
    <location>
        <begin position="462"/>
        <end position="538"/>
    </location>
</feature>
<dbReference type="Pfam" id="PF00501">
    <property type="entry name" value="AMP-binding"/>
    <property type="match status" value="1"/>
</dbReference>
<dbReference type="InterPro" id="IPR020845">
    <property type="entry name" value="AMP-binding_CS"/>
</dbReference>
<dbReference type="AlphaFoldDB" id="A8LW76"/>
<dbReference type="InterPro" id="IPR050237">
    <property type="entry name" value="ATP-dep_AMP-bd_enzyme"/>
</dbReference>
<dbReference type="PANTHER" id="PTHR43767:SF1">
    <property type="entry name" value="NONRIBOSOMAL PEPTIDE SYNTHASE PES1 (EUROFUNG)-RELATED"/>
    <property type="match status" value="1"/>
</dbReference>
<dbReference type="HOGENOM" id="CLU_000022_59_7_11"/>
<keyword evidence="1 4" id="KW-0436">Ligase</keyword>
<proteinExistence type="predicted"/>
<dbReference type="Gene3D" id="2.30.38.10">
    <property type="entry name" value="Luciferase, Domain 3"/>
    <property type="match status" value="1"/>
</dbReference>
<feature type="domain" description="AMP-dependent synthetase/ligase" evidence="2">
    <location>
        <begin position="41"/>
        <end position="411"/>
    </location>
</feature>
<dbReference type="PANTHER" id="PTHR43767">
    <property type="entry name" value="LONG-CHAIN-FATTY-ACID--COA LIGASE"/>
    <property type="match status" value="1"/>
</dbReference>
<dbReference type="KEGG" id="saq:Sare_4933"/>
<dbReference type="SUPFAM" id="SSF56801">
    <property type="entry name" value="Acetyl-CoA synthetase-like"/>
    <property type="match status" value="1"/>
</dbReference>
<dbReference type="STRING" id="391037.Sare_4933"/>
<name>A8LW76_SALAI</name>
<dbReference type="OrthoDB" id="9803968at2"/>
<dbReference type="PATRIC" id="fig|391037.6.peg.4980"/>
<dbReference type="Pfam" id="PF13193">
    <property type="entry name" value="AMP-binding_C"/>
    <property type="match status" value="1"/>
</dbReference>
<dbReference type="FunFam" id="2.30.38.10:FF:000003">
    <property type="entry name" value="Vibriobactin-specific 2,3-dihydroxybenzoate-AMP ligase"/>
    <property type="match status" value="1"/>
</dbReference>
<dbReference type="InterPro" id="IPR000873">
    <property type="entry name" value="AMP-dep_synth/lig_dom"/>
</dbReference>
<gene>
    <name evidence="4" type="ordered locus">Sare_4933</name>
</gene>
<dbReference type="GO" id="GO:0016878">
    <property type="term" value="F:acid-thiol ligase activity"/>
    <property type="evidence" value="ECO:0007669"/>
    <property type="project" value="UniProtKB-ARBA"/>
</dbReference>
<dbReference type="eggNOG" id="COG1021">
    <property type="taxonomic scope" value="Bacteria"/>
</dbReference>
<evidence type="ECO:0000259" key="3">
    <source>
        <dbReference type="Pfam" id="PF13193"/>
    </source>
</evidence>
<organism evidence="4">
    <name type="scientific">Salinispora arenicola (strain CNS-205)</name>
    <dbReference type="NCBI Taxonomy" id="391037"/>
    <lineage>
        <taxon>Bacteria</taxon>
        <taxon>Bacillati</taxon>
        <taxon>Actinomycetota</taxon>
        <taxon>Actinomycetes</taxon>
        <taxon>Micromonosporales</taxon>
        <taxon>Micromonosporaceae</taxon>
        <taxon>Salinispora</taxon>
    </lineage>
</organism>
<dbReference type="Gene3D" id="3.30.300.30">
    <property type="match status" value="1"/>
</dbReference>